<feature type="repeat" description="WD" evidence="3">
    <location>
        <begin position="318"/>
        <end position="350"/>
    </location>
</feature>
<evidence type="ECO:0008006" key="6">
    <source>
        <dbReference type="Google" id="ProtNLM"/>
    </source>
</evidence>
<dbReference type="SMART" id="SM00320">
    <property type="entry name" value="WD40"/>
    <property type="match status" value="7"/>
</dbReference>
<dbReference type="Proteomes" id="UP001318860">
    <property type="component" value="Unassembled WGS sequence"/>
</dbReference>
<feature type="repeat" description="WD" evidence="3">
    <location>
        <begin position="197"/>
        <end position="232"/>
    </location>
</feature>
<gene>
    <name evidence="4" type="ORF">DH2020_040653</name>
</gene>
<dbReference type="InterPro" id="IPR036322">
    <property type="entry name" value="WD40_repeat_dom_sf"/>
</dbReference>
<dbReference type="InterPro" id="IPR001680">
    <property type="entry name" value="WD40_rpt"/>
</dbReference>
<keyword evidence="5" id="KW-1185">Reference proteome</keyword>
<feature type="repeat" description="WD" evidence="3">
    <location>
        <begin position="278"/>
        <end position="309"/>
    </location>
</feature>
<dbReference type="Gene3D" id="2.130.10.10">
    <property type="entry name" value="YVTN repeat-like/Quinoprotein amine dehydrogenase"/>
    <property type="match status" value="1"/>
</dbReference>
<evidence type="ECO:0000313" key="5">
    <source>
        <dbReference type="Proteomes" id="UP001318860"/>
    </source>
</evidence>
<dbReference type="SUPFAM" id="SSF50978">
    <property type="entry name" value="WD40 repeat-like"/>
    <property type="match status" value="1"/>
</dbReference>
<keyword evidence="2" id="KW-0677">Repeat</keyword>
<keyword evidence="1 3" id="KW-0853">WD repeat</keyword>
<accession>A0ABR0UTK6</accession>
<dbReference type="Pfam" id="PF00400">
    <property type="entry name" value="WD40"/>
    <property type="match status" value="5"/>
</dbReference>
<organism evidence="4 5">
    <name type="scientific">Rehmannia glutinosa</name>
    <name type="common">Chinese foxglove</name>
    <dbReference type="NCBI Taxonomy" id="99300"/>
    <lineage>
        <taxon>Eukaryota</taxon>
        <taxon>Viridiplantae</taxon>
        <taxon>Streptophyta</taxon>
        <taxon>Embryophyta</taxon>
        <taxon>Tracheophyta</taxon>
        <taxon>Spermatophyta</taxon>
        <taxon>Magnoliopsida</taxon>
        <taxon>eudicotyledons</taxon>
        <taxon>Gunneridae</taxon>
        <taxon>Pentapetalae</taxon>
        <taxon>asterids</taxon>
        <taxon>lamiids</taxon>
        <taxon>Lamiales</taxon>
        <taxon>Orobanchaceae</taxon>
        <taxon>Rehmannieae</taxon>
        <taxon>Rehmannia</taxon>
    </lineage>
</organism>
<dbReference type="PANTHER" id="PTHR14221:SF31">
    <property type="entry name" value="TRANSDUCIN_WD40 REPEAT-LIKE SUPERFAMILY PROTEIN"/>
    <property type="match status" value="1"/>
</dbReference>
<sequence length="640" mass="72675">MLSVCDGKEVFFDSVDHLISEEFVVVKEDLMCRNSDYDIWLSEPQSVRERREMFLSKVGFLECSATMEFKRNTDDKLLSERRKSNSEANCSVDYSDQEDWLDDISIGVEREIKENFESAKSCEMKEVEGCLEKSPKKKKMMRWWRHFTWKMKKNQGANLSKESNLHNAEAGKMRRMRIEQNRKRYMECTAVYAGQQLKAHTGLIWTMKFSPDGQYLASGGADGVVCIWRVTSVDASCQANKCSYGSMDMEGKQKKKIHASVVIPENIFHIKQLPMQIFQGHSSDVLDLAWSTSNHLLSSSMDKTVRLWQADCDKCLGVFHHSNYVTCVQFNPVDENCFISGSIDGKVRIWGIPRRRVKDWANVHDIVTAVCYQPNGKGFVVGSVSGNCRFYEISDDEIILNAEINIHGKRKSSGNKITGVQFLKNDSQRVMITSEDSKIRILDGVEVVRKYRGLTKSGCQMSASFTSSGTHIVSVGEDSRIYLWNYDDPNIQTSKQAKSTRSCENFLFEGISVVIPWSDSDIGQNCFGCNSSPSSVLTNDHQDASSRIWDSDRFSLANWFSMDGSSRASITWPEEKLPLWDLSSAENECQPCNACGDHLHHHQQKNESRILSATWGLVFVTANVDGTIRTFHNYGLPVRI</sequence>
<dbReference type="PROSITE" id="PS50294">
    <property type="entry name" value="WD_REPEATS_REGION"/>
    <property type="match status" value="3"/>
</dbReference>
<dbReference type="InterPro" id="IPR015943">
    <property type="entry name" value="WD40/YVTN_repeat-like_dom_sf"/>
</dbReference>
<evidence type="ECO:0000256" key="3">
    <source>
        <dbReference type="PROSITE-ProRule" id="PRU00221"/>
    </source>
</evidence>
<evidence type="ECO:0000256" key="2">
    <source>
        <dbReference type="ARBA" id="ARBA00022737"/>
    </source>
</evidence>
<dbReference type="PRINTS" id="PR00320">
    <property type="entry name" value="GPROTEINBRPT"/>
</dbReference>
<feature type="repeat" description="WD" evidence="3">
    <location>
        <begin position="462"/>
        <end position="494"/>
    </location>
</feature>
<proteinExistence type="predicted"/>
<reference evidence="4 5" key="1">
    <citation type="journal article" date="2021" name="Comput. Struct. Biotechnol. J.">
        <title>De novo genome assembly of the potent medicinal plant Rehmannia glutinosa using nanopore technology.</title>
        <authorList>
            <person name="Ma L."/>
            <person name="Dong C."/>
            <person name="Song C."/>
            <person name="Wang X."/>
            <person name="Zheng X."/>
            <person name="Niu Y."/>
            <person name="Chen S."/>
            <person name="Feng W."/>
        </authorList>
    </citation>
    <scope>NUCLEOTIDE SEQUENCE [LARGE SCALE GENOMIC DNA]</scope>
    <source>
        <strain evidence="4">DH-2019</strain>
    </source>
</reference>
<evidence type="ECO:0000256" key="1">
    <source>
        <dbReference type="ARBA" id="ARBA00022574"/>
    </source>
</evidence>
<comment type="caution">
    <text evidence="4">The sequence shown here is derived from an EMBL/GenBank/DDBJ whole genome shotgun (WGS) entry which is preliminary data.</text>
</comment>
<dbReference type="PANTHER" id="PTHR14221">
    <property type="entry name" value="WD REPEAT DOMAIN 44"/>
    <property type="match status" value="1"/>
</dbReference>
<dbReference type="InterPro" id="IPR020472">
    <property type="entry name" value="WD40_PAC1"/>
</dbReference>
<dbReference type="PROSITE" id="PS50082">
    <property type="entry name" value="WD_REPEATS_2"/>
    <property type="match status" value="4"/>
</dbReference>
<dbReference type="InterPro" id="IPR040324">
    <property type="entry name" value="WDR44/Dgr2"/>
</dbReference>
<evidence type="ECO:0000313" key="4">
    <source>
        <dbReference type="EMBL" id="KAK6125609.1"/>
    </source>
</evidence>
<name>A0ABR0UTK6_REHGL</name>
<dbReference type="EMBL" id="JABTTQ020002181">
    <property type="protein sequence ID" value="KAK6125609.1"/>
    <property type="molecule type" value="Genomic_DNA"/>
</dbReference>
<protein>
    <recommendedName>
        <fullName evidence="6">WD repeat-containing protein</fullName>
    </recommendedName>
</protein>